<accession>A0A225DEP0</accession>
<dbReference type="EMBL" id="NIDE01000010">
    <property type="protein sequence ID" value="OWK39463.1"/>
    <property type="molecule type" value="Genomic_DNA"/>
</dbReference>
<dbReference type="Proteomes" id="UP000214646">
    <property type="component" value="Unassembled WGS sequence"/>
</dbReference>
<dbReference type="AlphaFoldDB" id="A0A225DEP0"/>
<name>A0A225DEP0_9BACT</name>
<organism evidence="1 2">
    <name type="scientific">Fimbriiglobus ruber</name>
    <dbReference type="NCBI Taxonomy" id="1908690"/>
    <lineage>
        <taxon>Bacteria</taxon>
        <taxon>Pseudomonadati</taxon>
        <taxon>Planctomycetota</taxon>
        <taxon>Planctomycetia</taxon>
        <taxon>Gemmatales</taxon>
        <taxon>Gemmataceae</taxon>
        <taxon>Fimbriiglobus</taxon>
    </lineage>
</organism>
<proteinExistence type="predicted"/>
<comment type="caution">
    <text evidence="1">The sequence shown here is derived from an EMBL/GenBank/DDBJ whole genome shotgun (WGS) entry which is preliminary data.</text>
</comment>
<gene>
    <name evidence="1" type="ORF">FRUB_06026</name>
</gene>
<evidence type="ECO:0000313" key="1">
    <source>
        <dbReference type="EMBL" id="OWK39463.1"/>
    </source>
</evidence>
<evidence type="ECO:0000313" key="2">
    <source>
        <dbReference type="Proteomes" id="UP000214646"/>
    </source>
</evidence>
<sequence>MVTNLRLLSFAPAQATFEYRYLGIPYVAVLAFQGHRSSVGLFSNIEFPRLCLPRHVTEAMEAANLRLDGLSLIAVDMDDATRIVIDGNGKTSDMTPQRFAKTLETMASLITSWDNGLLGLGYCLA</sequence>
<keyword evidence="2" id="KW-1185">Reference proteome</keyword>
<protein>
    <submittedName>
        <fullName evidence="1">Uncharacterized protein</fullName>
    </submittedName>
</protein>
<reference evidence="2" key="1">
    <citation type="submission" date="2017-06" db="EMBL/GenBank/DDBJ databases">
        <title>Genome analysis of Fimbriiglobus ruber SP5, the first member of the order Planctomycetales with confirmed chitinolytic capability.</title>
        <authorList>
            <person name="Ravin N.V."/>
            <person name="Rakitin A.L."/>
            <person name="Ivanova A.A."/>
            <person name="Beletsky A.V."/>
            <person name="Kulichevskaya I.S."/>
            <person name="Mardanov A.V."/>
            <person name="Dedysh S.N."/>
        </authorList>
    </citation>
    <scope>NUCLEOTIDE SEQUENCE [LARGE SCALE GENOMIC DNA]</scope>
    <source>
        <strain evidence="2">SP5</strain>
    </source>
</reference>